<evidence type="ECO:0000313" key="1">
    <source>
        <dbReference type="EMBL" id="OGM97703.1"/>
    </source>
</evidence>
<proteinExistence type="predicted"/>
<evidence type="ECO:0000313" key="2">
    <source>
        <dbReference type="Proteomes" id="UP000178520"/>
    </source>
</evidence>
<gene>
    <name evidence="1" type="ORF">A2735_01005</name>
</gene>
<comment type="caution">
    <text evidence="1">The sequence shown here is derived from an EMBL/GenBank/DDBJ whole genome shotgun (WGS) entry which is preliminary data.</text>
</comment>
<dbReference type="STRING" id="1802660.A2735_01005"/>
<reference evidence="1 2" key="1">
    <citation type="journal article" date="2016" name="Nat. Commun.">
        <title>Thousands of microbial genomes shed light on interconnected biogeochemical processes in an aquifer system.</title>
        <authorList>
            <person name="Anantharaman K."/>
            <person name="Brown C.T."/>
            <person name="Hug L.A."/>
            <person name="Sharon I."/>
            <person name="Castelle C.J."/>
            <person name="Probst A.J."/>
            <person name="Thomas B.C."/>
            <person name="Singh A."/>
            <person name="Wilkins M.J."/>
            <person name="Karaoz U."/>
            <person name="Brodie E.L."/>
            <person name="Williams K.H."/>
            <person name="Hubbard S.S."/>
            <person name="Banfield J.F."/>
        </authorList>
    </citation>
    <scope>NUCLEOTIDE SEQUENCE [LARGE SCALE GENOMIC DNA]</scope>
</reference>
<dbReference type="Proteomes" id="UP000178520">
    <property type="component" value="Unassembled WGS sequence"/>
</dbReference>
<dbReference type="EMBL" id="MGJA01000009">
    <property type="protein sequence ID" value="OGM97703.1"/>
    <property type="molecule type" value="Genomic_DNA"/>
</dbReference>
<organism evidence="1 2">
    <name type="scientific">Candidatus Yanofskybacteria bacterium RIFCSPHIGHO2_01_FULL_41_21</name>
    <dbReference type="NCBI Taxonomy" id="1802660"/>
    <lineage>
        <taxon>Bacteria</taxon>
        <taxon>Candidatus Yanofskyibacteriota</taxon>
    </lineage>
</organism>
<protein>
    <submittedName>
        <fullName evidence="1">Uncharacterized protein</fullName>
    </submittedName>
</protein>
<dbReference type="AlphaFoldDB" id="A0A1F8EA61"/>
<name>A0A1F8EA61_9BACT</name>
<sequence>MEGLQWKRKAREAGHGQESVGLFAGSYLVDYPGEDHPPCGDTGHNQRQTTYYPFVRKDNKLF</sequence>
<accession>A0A1F8EA61</accession>